<evidence type="ECO:0000256" key="4">
    <source>
        <dbReference type="ARBA" id="ARBA00022514"/>
    </source>
</evidence>
<dbReference type="GO" id="GO:0005615">
    <property type="term" value="C:extracellular space"/>
    <property type="evidence" value="ECO:0007669"/>
    <property type="project" value="UniProtKB-KW"/>
</dbReference>
<comment type="similarity">
    <text evidence="2 11">Belongs to the alpha/beta interferon family.</text>
</comment>
<keyword evidence="13" id="KW-0812">Transmembrane</keyword>
<keyword evidence="13" id="KW-1133">Transmembrane helix</keyword>
<evidence type="ECO:0000256" key="12">
    <source>
        <dbReference type="SAM" id="Coils"/>
    </source>
</evidence>
<dbReference type="GO" id="GO:0045321">
    <property type="term" value="P:leukocyte activation"/>
    <property type="evidence" value="ECO:0007669"/>
    <property type="project" value="UniProtKB-ARBA"/>
</dbReference>
<dbReference type="GO" id="GO:0005125">
    <property type="term" value="F:cytokine activity"/>
    <property type="evidence" value="ECO:0007669"/>
    <property type="project" value="UniProtKB-KW"/>
</dbReference>
<dbReference type="EMBL" id="LR761040">
    <property type="protein sequence ID" value="CAB0000213.1"/>
    <property type="molecule type" value="Genomic_DNA"/>
</dbReference>
<proteinExistence type="inferred from homology"/>
<feature type="transmembrane region" description="Helical" evidence="13">
    <location>
        <begin position="20"/>
        <end position="41"/>
    </location>
</feature>
<dbReference type="SUPFAM" id="SSF47266">
    <property type="entry name" value="4-helical cytokines"/>
    <property type="match status" value="1"/>
</dbReference>
<dbReference type="Gene3D" id="1.20.1250.10">
    <property type="match status" value="1"/>
</dbReference>
<evidence type="ECO:0000256" key="3">
    <source>
        <dbReference type="ARBA" id="ARBA00011245"/>
    </source>
</evidence>
<keyword evidence="6" id="KW-0732">Signal</keyword>
<dbReference type="OrthoDB" id="8922121at2759"/>
<evidence type="ECO:0000256" key="13">
    <source>
        <dbReference type="SAM" id="Phobius"/>
    </source>
</evidence>
<dbReference type="GO" id="GO:0005126">
    <property type="term" value="F:cytokine receptor binding"/>
    <property type="evidence" value="ECO:0007669"/>
    <property type="project" value="InterPro"/>
</dbReference>
<evidence type="ECO:0000256" key="5">
    <source>
        <dbReference type="ARBA" id="ARBA00022525"/>
    </source>
</evidence>
<evidence type="ECO:0000313" key="14">
    <source>
        <dbReference type="EMBL" id="CAB0000213.1"/>
    </source>
</evidence>
<keyword evidence="12" id="KW-0175">Coiled coil</keyword>
<keyword evidence="4 11" id="KW-0202">Cytokine</keyword>
<keyword evidence="5" id="KW-0964">Secreted</keyword>
<dbReference type="GeneID" id="105988975"/>
<evidence type="ECO:0000256" key="11">
    <source>
        <dbReference type="RuleBase" id="RU000436"/>
    </source>
</evidence>
<reference evidence="14" key="1">
    <citation type="journal article" date="2020" name="Genomics">
        <title>Comparative genomic analysis of eutherian interferon genes.</title>
        <authorList>
            <person name="Premzl M."/>
        </authorList>
    </citation>
    <scope>NUCLEOTIDE SEQUENCE</scope>
</reference>
<dbReference type="SMART" id="SM00076">
    <property type="entry name" value="IFabd"/>
    <property type="match status" value="1"/>
</dbReference>
<evidence type="ECO:0000256" key="7">
    <source>
        <dbReference type="ARBA" id="ARBA00023118"/>
    </source>
</evidence>
<evidence type="ECO:0000313" key="16">
    <source>
        <dbReference type="RefSeq" id="XP_012876218.1"/>
    </source>
</evidence>
<dbReference type="CTD" id="3456"/>
<evidence type="ECO:0000256" key="9">
    <source>
        <dbReference type="ARBA" id="ARBA00023180"/>
    </source>
</evidence>
<evidence type="ECO:0000256" key="1">
    <source>
        <dbReference type="ARBA" id="ARBA00004613"/>
    </source>
</evidence>
<keyword evidence="9" id="KW-0325">Glycoprotein</keyword>
<keyword evidence="8" id="KW-1015">Disulfide bond</keyword>
<dbReference type="InterPro" id="IPR000471">
    <property type="entry name" value="Interferon_alpha/beta/delta"/>
</dbReference>
<sequence length="205" mass="23995">MPSEPLLHHTGVGNTVPAFTMINGFLYQIVLLLSFTSMALFKSCSLLQLQQSSLACQKLLAQLTGRPEHCLDDRMDFKLPEEIKNLQQSQKVDTSFVVYEMLKNIFEIFRKDTSNTGWDVAIIKKLFTELNQQLDRLEKILERKIEEENLTWGNVRTFLRLKSYYWNIVRYLKNKEYSICAWTIVQVEILRNFSFINSLTEGLEN</sequence>
<dbReference type="PRINTS" id="PR00266">
    <property type="entry name" value="INTERFERONAB"/>
</dbReference>
<dbReference type="KEGG" id="dord:105988975"/>
<dbReference type="InterPro" id="IPR009079">
    <property type="entry name" value="4_helix_cytokine-like_core"/>
</dbReference>
<comment type="subcellular location">
    <subcellularLocation>
        <location evidence="1">Secreted</location>
    </subcellularLocation>
</comment>
<keyword evidence="13" id="KW-0472">Membrane</keyword>
<dbReference type="GO" id="GO:0071359">
    <property type="term" value="P:cellular response to dsRNA"/>
    <property type="evidence" value="ECO:0007669"/>
    <property type="project" value="UniProtKB-ARBA"/>
</dbReference>
<feature type="coiled-coil region" evidence="12">
    <location>
        <begin position="120"/>
        <end position="151"/>
    </location>
</feature>
<dbReference type="GO" id="GO:0051607">
    <property type="term" value="P:defense response to virus"/>
    <property type="evidence" value="ECO:0007669"/>
    <property type="project" value="UniProtKB-KW"/>
</dbReference>
<comment type="subunit">
    <text evidence="3">Monomer.</text>
</comment>
<gene>
    <name evidence="16" type="primary">Ifnb1</name>
    <name evidence="14" type="synonym">IF1DA1</name>
</gene>
<dbReference type="PROSITE" id="PS00252">
    <property type="entry name" value="INTERFERON_A_B_D"/>
    <property type="match status" value="1"/>
</dbReference>
<dbReference type="GO" id="GO:0006955">
    <property type="term" value="P:immune response"/>
    <property type="evidence" value="ECO:0007669"/>
    <property type="project" value="UniProtKB-ARBA"/>
</dbReference>
<evidence type="ECO:0000256" key="2">
    <source>
        <dbReference type="ARBA" id="ARBA00011033"/>
    </source>
</evidence>
<organism evidence="15 16">
    <name type="scientific">Dipodomys ordii</name>
    <name type="common">Ord's kangaroo rat</name>
    <dbReference type="NCBI Taxonomy" id="10020"/>
    <lineage>
        <taxon>Eukaryota</taxon>
        <taxon>Metazoa</taxon>
        <taxon>Chordata</taxon>
        <taxon>Craniata</taxon>
        <taxon>Vertebrata</taxon>
        <taxon>Euteleostomi</taxon>
        <taxon>Mammalia</taxon>
        <taxon>Eutheria</taxon>
        <taxon>Euarchontoglires</taxon>
        <taxon>Glires</taxon>
        <taxon>Rodentia</taxon>
        <taxon>Castorimorpha</taxon>
        <taxon>Heteromyidae</taxon>
        <taxon>Dipodomyinae</taxon>
        <taxon>Dipodomys</taxon>
    </lineage>
</organism>
<dbReference type="FunFam" id="1.20.1250.10:FF:000026">
    <property type="entry name" value="Interferon beta"/>
    <property type="match status" value="1"/>
</dbReference>
<dbReference type="GO" id="GO:0051241">
    <property type="term" value="P:negative regulation of multicellular organismal process"/>
    <property type="evidence" value="ECO:0007669"/>
    <property type="project" value="UniProtKB-ARBA"/>
</dbReference>
<reference evidence="16" key="2">
    <citation type="submission" date="2025-04" db="UniProtKB">
        <authorList>
            <consortium name="RefSeq"/>
        </authorList>
    </citation>
    <scope>IDENTIFICATION</scope>
    <source>
        <tissue evidence="16">Kidney</tissue>
    </source>
</reference>
<evidence type="ECO:0000256" key="6">
    <source>
        <dbReference type="ARBA" id="ARBA00022729"/>
    </source>
</evidence>
<dbReference type="RefSeq" id="XP_012876218.1">
    <property type="nucleotide sequence ID" value="XM_013020764.1"/>
</dbReference>
<keyword evidence="15" id="KW-1185">Reference proteome</keyword>
<name>A0A1S3FHZ2_DIPOR</name>
<keyword evidence="7 11" id="KW-0051">Antiviral defense</keyword>
<dbReference type="GO" id="GO:0009893">
    <property type="term" value="P:positive regulation of metabolic process"/>
    <property type="evidence" value="ECO:0007669"/>
    <property type="project" value="UniProtKB-ARBA"/>
</dbReference>
<dbReference type="Proteomes" id="UP000081671">
    <property type="component" value="Unplaced"/>
</dbReference>
<evidence type="ECO:0000256" key="8">
    <source>
        <dbReference type="ARBA" id="ARBA00023157"/>
    </source>
</evidence>
<dbReference type="GO" id="GO:0098586">
    <property type="term" value="P:cellular response to virus"/>
    <property type="evidence" value="ECO:0007669"/>
    <property type="project" value="UniProtKB-ARBA"/>
</dbReference>
<evidence type="ECO:0000256" key="10">
    <source>
        <dbReference type="ARBA" id="ARBA00073109"/>
    </source>
</evidence>
<dbReference type="PANTHER" id="PTHR11691:SF73">
    <property type="entry name" value="INTERFERON BETA"/>
    <property type="match status" value="1"/>
</dbReference>
<dbReference type="GO" id="GO:0002683">
    <property type="term" value="P:negative regulation of immune system process"/>
    <property type="evidence" value="ECO:0007669"/>
    <property type="project" value="UniProtKB-ARBA"/>
</dbReference>
<dbReference type="PANTHER" id="PTHR11691">
    <property type="entry name" value="TYPE I INTERFERON"/>
    <property type="match status" value="1"/>
</dbReference>
<protein>
    <recommendedName>
        <fullName evidence="10">Interferon beta</fullName>
    </recommendedName>
</protein>
<evidence type="ECO:0000313" key="15">
    <source>
        <dbReference type="Proteomes" id="UP000081671"/>
    </source>
</evidence>
<dbReference type="Pfam" id="PF00143">
    <property type="entry name" value="Interferon"/>
    <property type="match status" value="1"/>
</dbReference>
<dbReference type="AlphaFoldDB" id="A0A1S3FHZ2"/>
<accession>A0A1S3FHZ2</accession>